<keyword evidence="2" id="KW-1185">Reference proteome</keyword>
<protein>
    <recommendedName>
        <fullName evidence="3">Peptidase A2 domain-containing protein</fullName>
    </recommendedName>
</protein>
<comment type="caution">
    <text evidence="1">The sequence shown here is derived from an EMBL/GenBank/DDBJ whole genome shotgun (WGS) entry which is preliminary data.</text>
</comment>
<dbReference type="RefSeq" id="WP_185123501.1">
    <property type="nucleotide sequence ID" value="NZ_JACJVQ010000032.1"/>
</dbReference>
<proteinExistence type="predicted"/>
<dbReference type="Proteomes" id="UP000535838">
    <property type="component" value="Unassembled WGS sequence"/>
</dbReference>
<accession>A0A841T2B7</accession>
<evidence type="ECO:0000313" key="1">
    <source>
        <dbReference type="EMBL" id="MBB6638294.1"/>
    </source>
</evidence>
<dbReference type="EMBL" id="JACJVQ010000032">
    <property type="protein sequence ID" value="MBB6638294.1"/>
    <property type="molecule type" value="Genomic_DNA"/>
</dbReference>
<dbReference type="Gene3D" id="2.40.70.10">
    <property type="entry name" value="Acid Proteases"/>
    <property type="match status" value="1"/>
</dbReference>
<gene>
    <name evidence="1" type="ORF">H7B67_29540</name>
</gene>
<organism evidence="1 2">
    <name type="scientific">Cohnella thailandensis</name>
    <dbReference type="NCBI Taxonomy" id="557557"/>
    <lineage>
        <taxon>Bacteria</taxon>
        <taxon>Bacillati</taxon>
        <taxon>Bacillota</taxon>
        <taxon>Bacilli</taxon>
        <taxon>Bacillales</taxon>
        <taxon>Paenibacillaceae</taxon>
        <taxon>Cohnella</taxon>
    </lineage>
</organism>
<dbReference type="AlphaFoldDB" id="A0A841T2B7"/>
<dbReference type="InterPro" id="IPR021109">
    <property type="entry name" value="Peptidase_aspartic_dom_sf"/>
</dbReference>
<sequence length="126" mass="14107">MKIQMHSGLPTVSINLKYKSGSIKLEHVLIDTGCLISIFDTDLVDSTGLYIQSGNGSAVRMYGVGGKSEVCYQQSVSDLYIDDYQLNDFEIQLGMTRIPYGFDAILGIDFFSKFNLKLDFDSYSIY</sequence>
<evidence type="ECO:0008006" key="3">
    <source>
        <dbReference type="Google" id="ProtNLM"/>
    </source>
</evidence>
<evidence type="ECO:0000313" key="2">
    <source>
        <dbReference type="Proteomes" id="UP000535838"/>
    </source>
</evidence>
<name>A0A841T2B7_9BACL</name>
<dbReference type="SUPFAM" id="SSF50630">
    <property type="entry name" value="Acid proteases"/>
    <property type="match status" value="1"/>
</dbReference>
<reference evidence="1 2" key="1">
    <citation type="submission" date="2020-08" db="EMBL/GenBank/DDBJ databases">
        <title>Cohnella phylogeny.</title>
        <authorList>
            <person name="Dunlap C."/>
        </authorList>
    </citation>
    <scope>NUCLEOTIDE SEQUENCE [LARGE SCALE GENOMIC DNA]</scope>
    <source>
        <strain evidence="1 2">DSM 25241</strain>
    </source>
</reference>